<feature type="domain" description="UPAR/Ly6" evidence="1">
    <location>
        <begin position="9"/>
        <end position="46"/>
    </location>
</feature>
<dbReference type="Proteomes" id="UP000046392">
    <property type="component" value="Unplaced"/>
</dbReference>
<evidence type="ECO:0000313" key="2">
    <source>
        <dbReference type="Proteomes" id="UP000046392"/>
    </source>
</evidence>
<dbReference type="WBParaSite" id="SPAL_0000077400.1">
    <property type="protein sequence ID" value="SPAL_0000077400.1"/>
    <property type="gene ID" value="SPAL_0000077400"/>
</dbReference>
<accession>A0A0N5B3X4</accession>
<protein>
    <submittedName>
        <fullName evidence="3">Myristylated protein</fullName>
    </submittedName>
</protein>
<name>A0A0N5B3X4_STREA</name>
<organism evidence="2 3">
    <name type="scientific">Strongyloides papillosus</name>
    <name type="common">Intestinal threadworm</name>
    <dbReference type="NCBI Taxonomy" id="174720"/>
    <lineage>
        <taxon>Eukaryota</taxon>
        <taxon>Metazoa</taxon>
        <taxon>Ecdysozoa</taxon>
        <taxon>Nematoda</taxon>
        <taxon>Chromadorea</taxon>
        <taxon>Rhabditida</taxon>
        <taxon>Tylenchina</taxon>
        <taxon>Panagrolaimomorpha</taxon>
        <taxon>Strongyloidoidea</taxon>
        <taxon>Strongyloididae</taxon>
        <taxon>Strongyloides</taxon>
    </lineage>
</organism>
<keyword evidence="2" id="KW-1185">Reference proteome</keyword>
<sequence length="322" mass="36335">MTFKSIECDNQCMTSSLDIFNGGNSLKVEYRGCLSKQLLNETNGEIKCGIKKDLTEELKEANVIDKLSEEKKDKVQKLSLRDELSTLGIKLSENDERKVENLLQEGLNKKVNFDNLYKHHEGGGTLSVNCCNKDYCNIGDRHCVQKMGITGAHGDVSVNFEIYDSNVGCEQRQCMTTFFKIKYNLTSFDVDYRDCLPKEDLIDRALTTCGKNVNMEKVFTQIERDADKYINEMLSIDVNARLNRTAGVTLSNYDGNFKSILKENIESNKENISKIANYTITAHGIGGHYIVNCCNKDYCNMSGITKFSIGLIMSVIFLSLFV</sequence>
<proteinExistence type="predicted"/>
<evidence type="ECO:0000313" key="3">
    <source>
        <dbReference type="WBParaSite" id="SPAL_0000077400.1"/>
    </source>
</evidence>
<feature type="domain" description="UPAR/Ly6" evidence="1">
    <location>
        <begin position="116"/>
        <end position="137"/>
    </location>
</feature>
<dbReference type="InterPro" id="IPR016054">
    <property type="entry name" value="LY6_UPA_recep-like"/>
</dbReference>
<dbReference type="AlphaFoldDB" id="A0A0N5B3X4"/>
<evidence type="ECO:0000259" key="1">
    <source>
        <dbReference type="Pfam" id="PF00021"/>
    </source>
</evidence>
<dbReference type="Pfam" id="PF00021">
    <property type="entry name" value="UPAR_LY6"/>
    <property type="match status" value="2"/>
</dbReference>
<reference evidence="3" key="1">
    <citation type="submission" date="2017-02" db="UniProtKB">
        <authorList>
            <consortium name="WormBaseParasite"/>
        </authorList>
    </citation>
    <scope>IDENTIFICATION</scope>
</reference>